<dbReference type="InterPro" id="IPR044048">
    <property type="entry name" value="Big_12"/>
</dbReference>
<evidence type="ECO:0000313" key="4">
    <source>
        <dbReference type="EMBL" id="BBU68782.1"/>
    </source>
</evidence>
<keyword evidence="5" id="KW-1185">Reference proteome</keyword>
<sequence length="4300" mass="435542">MDGSQVDARKLLGGEDKIYMRGSYADYAKEVSSYGAVLTLSRSVVVDGVSVTERVVLSTGARSMTDKLVFVDGSVNVYEIQAILSSAPDTPLENIPTFDGALCTPGVDIVAPQVVMDSVFADGVINNDELVAAKANGYTFTGTFGTGEGEGIEGGQPVYLDIGGHKFTGIASADGLAWSVNVAAGDALWDTIEHGQTYDIRVQAIDKAKNVSEFTLDNLYASLASPEIPTVGSSRTQSRAPSISGLARKLNNGEPIALDDGDTISVEIFESTESGFVTQGVLEYTVGSAVAGWAYDKATGVWSLDLGAAGKSLADRSGKYDVRVVTKVLGIDPVADISSVELTVDRSGPTVKSVSDDLDGVANNETTSVKYTIEFDEILVNPLAVDHFEVVNGQVTSVVQGEGAVWYVTVRPDTGAAGKIALSLKAGVVKDDLGNFNIAQLVDDSQRIDSVNPLLQFQAVSDDNYVAASDGDVTIAGTASAGHRVTVMLAGLDSSWEAVADETGAWSVVVTKNQLEPLGNGQVTVNAVVTNPDSLSTSEASTSFTIDLGHPTVTVSSNRAGLASGQSALITFAFSESVVGFDLSDVTVTGGTLSAFAGSGKTYTAIFTPTAGSSESGSISVTGGGYTDNALNLGAGSTEPLVIGVDTQVPTIASVSILSATGAEVDSGINYLSVGDKVNVSVTMSENVIVTGLPTLKLNIGGVQVDATYVSGSSGKDLVFSYTIAAGQLDANGISIDAGSLALNGGSIKDTANNAATLTHSGATANTNYVVDTVAAQVSSTVLSYEGGIKAVGDTVTYLNAGDKISVTVTMSEATYVVAGADAGQVPRLKLNIGGTEVYATYASGSGTTGLVFTYTIAENLTDLGSISVVANTLELNSGVIKDAAGNAATLAHAAVEAGAAYQVDTTASTIQSVSIQSATGAEVDSGINHLSAGDVVSVKVVMSEVVNVTGTPQLELMIGTTKVLANYASGTGSKELVFKYTILAEQLDTDGISIGAGSLILNSGTIQDVAGTNATLTHEGAAANSSYVVDAVAAKVKATGGLALSYTGGVEVPGATADETVTYLNAGDKISVTVSMDEAVIVDTTGGKPQIQLSIGGTQAGTKIYAVYDAAATAALNDGSKLVFTYTIAENLTDLGSISVVANTLELNSGVIKDAAGNAATLAHAAVEAGAAYQVDTTASTIQSVSIQSATGAEVDSGINHLSAGDVVSVKVVMSEVVNVTGTPQLELMIGTTKVLANYASGTGSKELVFKYTILAEQLDTDGISIGAGSLILNSGTIQDVAGTNATLTHEGAAANSSYVVDAVAAKVKATGGLALSYTGGVEVPGATADETVTYLNAGDKISVTVSMDEAVIVDTTGGKPQIQLSIGGTQAGTKIYAVYDAAATAALNDGSKLVFTYTIAENLTDLGSISVVANTLELNSGVIKDAAGNAATLAHAAVEAGAAYQVDTTASTIQSVSIQSATGAEVDSGINHLSAGDVVSVKVVMSEVVNVTGTPQLKLMIGTTEVLANYASGTGSKELVFSYTIVAGQVDTDGISIPSAPLVLGDGVTIEDIAGNAAKLTHEGAAANSSYVVDAVAAKVKATGGLALSYTGGVEVPGATADETVTYLNAGDKISVTVSMDEAVIVDTTGGKPQIQLSIGGTQAGTKIYAVYDAAATAALNDGSKLVFTYTIAENLTDLGSISVVANTLELNSGVIKDAAGNAATLAHAAVEAGAAYQVDTTASTIQSVSIQSATGAEVDSGINHLSAGDVVSVKVVMSEVVNVTGTPQLKLMIGTTEVLANYASGTGSKELVFSYTIVAGQVDTDGISIPSAPLVLGDGVTIEDIAGNAAKLTHEGAAANAKYLVDTVGPQVIGSTPVDADVDSPSFVGSADNLVLRFDESIVAGTGKIRVVNDTDQTTIELDVTDSQIAVDKLTGTVTINLTDDLLLGKNYHVEADAGVFKDISGNAWAGIAGGTAWNFQVPDPSISVDAISTDNRVNKVESQAAVSLTGKVAANDPTVLGVIDNTAISVVLVSKTDGSEIQGANIVYTYTSGLEATWTASVAGSALKDGHNYTVKVVLSPPNADSVQTTSQLEVDTSAATATVDTANVSTADAIVVRSSEVGTGYLVDKTVSVTNLDSILNASSNQWKKVDITTADEVSGYKASLSLSGLATADYVLYTVDRAGNLSNASANTVNVDGTQATISGMALTSTGGVQSGDAPTYLNADDTISITVTLTKNITVIFGENGEKPQVQLTIGSNTVFADYVSGSGSKDLVFSYKILAGQTDADGIVIGADALKLNGATLEDGVHNPADLTSNPVTAASNYVVDTTASSAVVAADKILANDKTLTVESSEVGTAYLIRDDLAITKKADLDTILADEANNGGKWNSVALSAIPDGGSLYQAGLSLAGLTDGTYKLYTVDRAGNLSAAAGNTVKVDSTAAKVSSTVLAYEGGIAAEDGKTYLNAGDKVSVTVTMDEAVVVDTTNGTPRIKLGIAGVAAGSEIYAVYDAVATAALHDDTKTKLVFSYTIAENLTDLGAISLPANGLELNSGSIKDLAGTNANLAHAAVAAGTYSVDTTASSAVVAADKILANDKTLTVESSEVGTAYLIRDDLAITKKADLDTILADEANNGGKWNSVALSAIPDGGSLYQAGLSLAGLTDGTYKLYTVDRAGNLSAAAGNTVKVDSTAAKVSSTVLAYEGGIAAEDGKTYLNAGDKVSVTVTMDEAVVVNTTNGTPRIKLGIAGVAAGTEIYAVYDAVATAALHDDTKTKLVFSYTIAENLTDLGAISLPANGLELNSGSIKDLAGTNANLAHAAVAAGTYSVDTTASSAVVAADKILANDKTLTVESSEVGTAYLIRDDLAITKKADLDTILADEANNGGKWNSVALSAIPDGGSLYQAGLSLAGLTDGTYKLYTVDRAGNLSAAAGNTVKVDSTAAKVSSTVLAYEGGIAAEDGKTYLNAGDKVSVTVTMDEAVVVNTTNGTPRIKLGIAGVAAGTEIYAVYDAVATAALHDDTKTKLVFSYTIAENLTDLGAISLPANGLELNSGSIKDLAGTNANLAHAAVAAGTYSVDTTASSAVVAADKILANDKTLTVESSEVGTAYLIRDDLAITKKADLDTILADEANNGGKWNSVALSAIPDGGSLYQAGLSLAGLTDGTYKLYTVDRAGNLSAAAGNTVKVDSTAAKVSSTVLAYEGGIAAEDGKTYLNAGDKVSVTVTMDEAVVVNTTNGTPRIKLGIAGVAAGTEIYAVYDAVATAALHDDTKTKLVFSYTIAENLTDLGAISLPANGLELNSGSIKDLAGTNANLAHAAVAAGTYSVDTTASSAVVAADKILANDKTLTVESSEVGTAYLIRDDLAITKKADLDTILADEANNGGKWNSVALSAIPDGGSLYQAGLSLAGLTDGTYKLYTVDRAGNLSAAAGNTVKVDSTAAKVSSTVLAYEGGIAAEDGKTYLNAGDKVSVTVTMDEAVVVNTTNGTPRIKLGIAGVAAGTEIYAVYDAVATAALHDDTKTKLVFSYTIAENLTDLGAISLPANGLELNSGSIKDAAGNAATLTHGGATANANYVVDTTAAKVSSTVLAYEGGIAAEDGKTYLNAGDKISVTVSMDEAVIVDTTGGKPQIQLSIGGTQAGTKIYAVYDAAATAALNDDTKTKLVFSYTIAENLTDLGAISLPANGLELNSGSIKDLAGTNANLAHAAVAAGDYFVDTTAPVSTLGDIEISIDTGDETGAGVGDGTDFLTKTALQTISGTLSAALAAGEKIMVSVDGETWVAATVGGTEGAWTWSLADQTLVTGEGQSIQVKVVDRAGNDGPVASQSYILDMDEPTQTLGGIAISSDTGIAGDFITQTEIQTISGTLSAELAADERVMVSVNGIDWVAATVGGTTQAPTWSLANQRLIFGANKSIEVKVLDDAGNEGAVVRQSYNLTDTTAPTVKSVAITSATGIQNSQLNAGDKVSVTVTMSEWVTVTGTPKLGLTIGSTTVQAAYASGSGTDALVFEYTILAGQTDTDGIAFSANSLGLNGGTIVDKANLSAVLTHSAVAANAGYLVDTTAPTGTLTTASLLNTASATVKSSEVGTAYLVSSDITIADKASLDSFVADTNNDAKWNSVNITAANTNTNLSLAGLLIGNYKLYTVDQAGNLSSASSNTVTVLPSTLDLSTVSGVRLNLIAGNTVNGKTYYYLDANGDGAAGSGDAINHNLLDTLLNAGSDTVDTQASGAVKGVNDARTVIVSGYTLVLPTLTELQDLYTAVDAANGVTASGVPSGWVSSNYWSATQPSSGYHWFENLINGDQVNSLDTKTYAVAFQVL</sequence>
<gene>
    <name evidence="4" type="ORF">ICHIAU1_10650</name>
</gene>
<organism evidence="4 5">
    <name type="scientific">Fluviibacter phosphoraccumulans</name>
    <dbReference type="NCBI Taxonomy" id="1751046"/>
    <lineage>
        <taxon>Bacteria</taxon>
        <taxon>Pseudomonadati</taxon>
        <taxon>Pseudomonadota</taxon>
        <taxon>Betaproteobacteria</taxon>
        <taxon>Rhodocyclales</taxon>
        <taxon>Fluviibacteraceae</taxon>
        <taxon>Fluviibacter</taxon>
    </lineage>
</organism>
<dbReference type="Pfam" id="PF13205">
    <property type="entry name" value="Big_5"/>
    <property type="match status" value="1"/>
</dbReference>
<evidence type="ECO:0008006" key="6">
    <source>
        <dbReference type="Google" id="ProtNLM"/>
    </source>
</evidence>
<evidence type="ECO:0000313" key="5">
    <source>
        <dbReference type="Proteomes" id="UP000463961"/>
    </source>
</evidence>
<evidence type="ECO:0000259" key="2">
    <source>
        <dbReference type="Pfam" id="PF13205"/>
    </source>
</evidence>
<proteinExistence type="predicted"/>
<evidence type="ECO:0000256" key="1">
    <source>
        <dbReference type="ARBA" id="ARBA00022729"/>
    </source>
</evidence>
<reference evidence="5" key="1">
    <citation type="submission" date="2020-01" db="EMBL/GenBank/DDBJ databases">
        <title>Phosphoaccumulans saitamaens gen. nov., sp. nov., a polyphosphate accumulating bacterium isolated from surface river water.</title>
        <authorList>
            <person name="Watanabe K."/>
            <person name="Suda W."/>
        </authorList>
    </citation>
    <scope>NUCLEOTIDE SEQUENCE [LARGE SCALE GENOMIC DNA]</scope>
    <source>
        <strain evidence="5">ICHIAU1</strain>
    </source>
</reference>
<dbReference type="Pfam" id="PF19078">
    <property type="entry name" value="Big_12"/>
    <property type="match status" value="1"/>
</dbReference>
<dbReference type="NCBIfam" id="NF033510">
    <property type="entry name" value="Ca_tandemer"/>
    <property type="match status" value="1"/>
</dbReference>
<protein>
    <recommendedName>
        <fullName evidence="6">Ig-like domain-containing protein</fullName>
    </recommendedName>
</protein>
<keyword evidence="1" id="KW-0732">Signal</keyword>
<dbReference type="InterPro" id="IPR013783">
    <property type="entry name" value="Ig-like_fold"/>
</dbReference>
<dbReference type="EMBL" id="AP022345">
    <property type="protein sequence ID" value="BBU68782.1"/>
    <property type="molecule type" value="Genomic_DNA"/>
</dbReference>
<name>A0A7R6TMR1_9RHOO</name>
<dbReference type="Gene3D" id="2.60.40.10">
    <property type="entry name" value="Immunoglobulins"/>
    <property type="match status" value="5"/>
</dbReference>
<accession>A0A7R6TMR1</accession>
<dbReference type="Proteomes" id="UP000463961">
    <property type="component" value="Chromosome"/>
</dbReference>
<feature type="domain" description="Bacterial Ig-like" evidence="3">
    <location>
        <begin position="548"/>
        <end position="639"/>
    </location>
</feature>
<feature type="domain" description="SbsA Ig-like" evidence="2">
    <location>
        <begin position="1849"/>
        <end position="1964"/>
    </location>
</feature>
<dbReference type="InterPro" id="IPR032812">
    <property type="entry name" value="SbsA_Ig"/>
</dbReference>
<evidence type="ECO:0000259" key="3">
    <source>
        <dbReference type="Pfam" id="PF19078"/>
    </source>
</evidence>